<dbReference type="SMART" id="SM01294">
    <property type="entry name" value="PKS_PP_betabranch"/>
    <property type="match status" value="1"/>
</dbReference>
<keyword evidence="4" id="KW-0012">Acyltransferase</keyword>
<dbReference type="InterPro" id="IPR016035">
    <property type="entry name" value="Acyl_Trfase/lysoPLipase"/>
</dbReference>
<dbReference type="CDD" id="cd00833">
    <property type="entry name" value="PKS"/>
    <property type="match status" value="1"/>
</dbReference>
<evidence type="ECO:0000313" key="11">
    <source>
        <dbReference type="EMBL" id="UPT23219.1"/>
    </source>
</evidence>
<feature type="active site" description="Proton acceptor; for dehydratase activity" evidence="5">
    <location>
        <position position="917"/>
    </location>
</feature>
<evidence type="ECO:0000313" key="12">
    <source>
        <dbReference type="Proteomes" id="UP000832041"/>
    </source>
</evidence>
<feature type="region of interest" description="C-terminal hotdog fold" evidence="5">
    <location>
        <begin position="1017"/>
        <end position="1157"/>
    </location>
</feature>
<dbReference type="PANTHER" id="PTHR43775">
    <property type="entry name" value="FATTY ACID SYNTHASE"/>
    <property type="match status" value="1"/>
</dbReference>
<evidence type="ECO:0000256" key="2">
    <source>
        <dbReference type="ARBA" id="ARBA00022553"/>
    </source>
</evidence>
<dbReference type="SMART" id="SM00823">
    <property type="entry name" value="PKS_PP"/>
    <property type="match status" value="1"/>
</dbReference>
<feature type="compositionally biased region" description="Low complexity" evidence="7">
    <location>
        <begin position="1719"/>
        <end position="1737"/>
    </location>
</feature>
<accession>A0ABY4L6X1</accession>
<feature type="coiled-coil region" evidence="6">
    <location>
        <begin position="1624"/>
        <end position="1651"/>
    </location>
</feature>
<dbReference type="InterPro" id="IPR050091">
    <property type="entry name" value="PKS_NRPS_Biosynth_Enz"/>
</dbReference>
<dbReference type="InterPro" id="IPR016039">
    <property type="entry name" value="Thiolase-like"/>
</dbReference>
<dbReference type="InterPro" id="IPR014030">
    <property type="entry name" value="Ketoacyl_synth_N"/>
</dbReference>
<gene>
    <name evidence="11" type="ORF">FOF52_21600</name>
</gene>
<dbReference type="Gene3D" id="3.40.50.720">
    <property type="entry name" value="NAD(P)-binding Rossmann-like Domain"/>
    <property type="match status" value="1"/>
</dbReference>
<dbReference type="SUPFAM" id="SSF52151">
    <property type="entry name" value="FabD/lysophospholipase-like"/>
    <property type="match status" value="1"/>
</dbReference>
<dbReference type="InterPro" id="IPR018201">
    <property type="entry name" value="Ketoacyl_synth_AS"/>
</dbReference>
<dbReference type="Pfam" id="PF08659">
    <property type="entry name" value="KR"/>
    <property type="match status" value="1"/>
</dbReference>
<dbReference type="Pfam" id="PF00550">
    <property type="entry name" value="PP-binding"/>
    <property type="match status" value="1"/>
</dbReference>
<dbReference type="Pfam" id="PF00698">
    <property type="entry name" value="Acyl_transf_1"/>
    <property type="match status" value="1"/>
</dbReference>
<dbReference type="Pfam" id="PF14765">
    <property type="entry name" value="PS-DH"/>
    <property type="match status" value="1"/>
</dbReference>
<dbReference type="InterPro" id="IPR014031">
    <property type="entry name" value="Ketoacyl_synth_C"/>
</dbReference>
<dbReference type="InterPro" id="IPR013968">
    <property type="entry name" value="PKS_KR"/>
</dbReference>
<dbReference type="InterPro" id="IPR001227">
    <property type="entry name" value="Ac_transferase_dom_sf"/>
</dbReference>
<keyword evidence="1" id="KW-0596">Phosphopantetheine</keyword>
<dbReference type="Gene3D" id="3.40.366.10">
    <property type="entry name" value="Malonyl-Coenzyme A Acyl Carrier Protein, domain 2"/>
    <property type="match status" value="1"/>
</dbReference>
<dbReference type="InterPro" id="IPR020807">
    <property type="entry name" value="PKS_DH"/>
</dbReference>
<dbReference type="InterPro" id="IPR049551">
    <property type="entry name" value="PKS_DH_C"/>
</dbReference>
<evidence type="ECO:0000256" key="3">
    <source>
        <dbReference type="ARBA" id="ARBA00022679"/>
    </source>
</evidence>
<dbReference type="SUPFAM" id="SSF55048">
    <property type="entry name" value="Probable ACP-binding domain of malonyl-CoA ACP transacylase"/>
    <property type="match status" value="1"/>
</dbReference>
<dbReference type="PROSITE" id="PS52019">
    <property type="entry name" value="PKS_MFAS_DH"/>
    <property type="match status" value="1"/>
</dbReference>
<dbReference type="Pfam" id="PF21089">
    <property type="entry name" value="PKS_DH_N"/>
    <property type="match status" value="1"/>
</dbReference>
<keyword evidence="2" id="KW-0597">Phosphoprotein</keyword>
<feature type="region of interest" description="N-terminal hotdog fold" evidence="5">
    <location>
        <begin position="884"/>
        <end position="1005"/>
    </location>
</feature>
<dbReference type="InterPro" id="IPR057326">
    <property type="entry name" value="KR_dom"/>
</dbReference>
<organism evidence="11 12">
    <name type="scientific">Thermobifida alba</name>
    <name type="common">Thermomonospora alba</name>
    <dbReference type="NCBI Taxonomy" id="53522"/>
    <lineage>
        <taxon>Bacteria</taxon>
        <taxon>Bacillati</taxon>
        <taxon>Actinomycetota</taxon>
        <taxon>Actinomycetes</taxon>
        <taxon>Streptosporangiales</taxon>
        <taxon>Nocardiopsidaceae</taxon>
        <taxon>Thermobifida</taxon>
    </lineage>
</organism>
<dbReference type="SMART" id="SM00822">
    <property type="entry name" value="PKS_KR"/>
    <property type="match status" value="1"/>
</dbReference>
<dbReference type="PROSITE" id="PS50075">
    <property type="entry name" value="CARRIER"/>
    <property type="match status" value="1"/>
</dbReference>
<proteinExistence type="predicted"/>
<dbReference type="Pfam" id="PF02801">
    <property type="entry name" value="Ketoacyl-synt_C"/>
    <property type="match status" value="1"/>
</dbReference>
<dbReference type="PANTHER" id="PTHR43775:SF51">
    <property type="entry name" value="INACTIVE PHENOLPHTHIOCEROL SYNTHESIS POLYKETIDE SYNTHASE TYPE I PKS1-RELATED"/>
    <property type="match status" value="1"/>
</dbReference>
<keyword evidence="12" id="KW-1185">Reference proteome</keyword>
<feature type="region of interest" description="Disordered" evidence="7">
    <location>
        <begin position="566"/>
        <end position="585"/>
    </location>
</feature>
<feature type="active site" description="Proton donor; for dehydratase activity" evidence="5">
    <location>
        <position position="1076"/>
    </location>
</feature>
<keyword evidence="3" id="KW-0808">Transferase</keyword>
<dbReference type="Pfam" id="PF00109">
    <property type="entry name" value="ketoacyl-synt"/>
    <property type="match status" value="1"/>
</dbReference>
<dbReference type="SUPFAM" id="SSF47336">
    <property type="entry name" value="ACP-like"/>
    <property type="match status" value="1"/>
</dbReference>
<feature type="region of interest" description="Disordered" evidence="7">
    <location>
        <begin position="1207"/>
        <end position="1226"/>
    </location>
</feature>
<dbReference type="InterPro" id="IPR020841">
    <property type="entry name" value="PKS_Beta-ketoAc_synthase_dom"/>
</dbReference>
<dbReference type="PROSITE" id="PS00012">
    <property type="entry name" value="PHOSPHOPANTETHEINE"/>
    <property type="match status" value="1"/>
</dbReference>
<evidence type="ECO:0000256" key="7">
    <source>
        <dbReference type="SAM" id="MobiDB-lite"/>
    </source>
</evidence>
<dbReference type="InterPro" id="IPR006162">
    <property type="entry name" value="Ppantetheine_attach_site"/>
</dbReference>
<dbReference type="PROSITE" id="PS52004">
    <property type="entry name" value="KS3_2"/>
    <property type="match status" value="1"/>
</dbReference>
<feature type="compositionally biased region" description="Low complexity" evidence="7">
    <location>
        <begin position="566"/>
        <end position="580"/>
    </location>
</feature>
<dbReference type="InterPro" id="IPR036736">
    <property type="entry name" value="ACP-like_sf"/>
</dbReference>
<feature type="region of interest" description="Disordered" evidence="7">
    <location>
        <begin position="423"/>
        <end position="442"/>
    </location>
</feature>
<dbReference type="SMART" id="SM00826">
    <property type="entry name" value="PKS_DH"/>
    <property type="match status" value="1"/>
</dbReference>
<dbReference type="InterPro" id="IPR049552">
    <property type="entry name" value="PKS_DH_N"/>
</dbReference>
<feature type="domain" description="Ketosynthase family 3 (KS3)" evidence="9">
    <location>
        <begin position="3"/>
        <end position="419"/>
    </location>
</feature>
<evidence type="ECO:0000256" key="4">
    <source>
        <dbReference type="ARBA" id="ARBA00023315"/>
    </source>
</evidence>
<keyword evidence="6" id="KW-0175">Coiled coil</keyword>
<dbReference type="InterPro" id="IPR036291">
    <property type="entry name" value="NAD(P)-bd_dom_sf"/>
</dbReference>
<protein>
    <submittedName>
        <fullName evidence="11">SDR family NAD(P)-dependent oxidoreductase</fullName>
    </submittedName>
</protein>
<dbReference type="SUPFAM" id="SSF51735">
    <property type="entry name" value="NAD(P)-binding Rossmann-fold domains"/>
    <property type="match status" value="2"/>
</dbReference>
<dbReference type="Gene3D" id="3.10.129.110">
    <property type="entry name" value="Polyketide synthase dehydratase"/>
    <property type="match status" value="1"/>
</dbReference>
<dbReference type="Gene3D" id="3.30.70.3290">
    <property type="match status" value="1"/>
</dbReference>
<dbReference type="Gene3D" id="1.10.1200.10">
    <property type="entry name" value="ACP-like"/>
    <property type="match status" value="1"/>
</dbReference>
<dbReference type="InterPro" id="IPR020806">
    <property type="entry name" value="PKS_PP-bd"/>
</dbReference>
<dbReference type="InterPro" id="IPR042104">
    <property type="entry name" value="PKS_dehydratase_sf"/>
</dbReference>
<evidence type="ECO:0000259" key="8">
    <source>
        <dbReference type="PROSITE" id="PS50075"/>
    </source>
</evidence>
<dbReference type="RefSeq" id="WP_248591744.1">
    <property type="nucleotide sequence ID" value="NZ_BAABEB010000018.1"/>
</dbReference>
<dbReference type="InterPro" id="IPR032821">
    <property type="entry name" value="PKS_assoc"/>
</dbReference>
<feature type="region of interest" description="Disordered" evidence="7">
    <location>
        <begin position="509"/>
        <end position="528"/>
    </location>
</feature>
<dbReference type="Pfam" id="PF16197">
    <property type="entry name" value="KAsynt_C_assoc"/>
    <property type="match status" value="1"/>
</dbReference>
<dbReference type="InterPro" id="IPR014043">
    <property type="entry name" value="Acyl_transferase_dom"/>
</dbReference>
<dbReference type="EMBL" id="CP051627">
    <property type="protein sequence ID" value="UPT23219.1"/>
    <property type="molecule type" value="Genomic_DNA"/>
</dbReference>
<evidence type="ECO:0000256" key="5">
    <source>
        <dbReference type="PROSITE-ProRule" id="PRU01363"/>
    </source>
</evidence>
<feature type="domain" description="PKS/mFAS DH" evidence="10">
    <location>
        <begin position="884"/>
        <end position="1157"/>
    </location>
</feature>
<dbReference type="SUPFAM" id="SSF53901">
    <property type="entry name" value="Thiolase-like"/>
    <property type="match status" value="1"/>
</dbReference>
<dbReference type="Gene3D" id="3.40.47.10">
    <property type="match status" value="1"/>
</dbReference>
<name>A0ABY4L6X1_THEAE</name>
<dbReference type="InterPro" id="IPR009081">
    <property type="entry name" value="PP-bd_ACP"/>
</dbReference>
<evidence type="ECO:0000256" key="6">
    <source>
        <dbReference type="SAM" id="Coils"/>
    </source>
</evidence>
<evidence type="ECO:0000256" key="1">
    <source>
        <dbReference type="ARBA" id="ARBA00022450"/>
    </source>
</evidence>
<feature type="region of interest" description="Disordered" evidence="7">
    <location>
        <begin position="968"/>
        <end position="987"/>
    </location>
</feature>
<feature type="domain" description="Carrier" evidence="8">
    <location>
        <begin position="1632"/>
        <end position="1713"/>
    </location>
</feature>
<dbReference type="InterPro" id="IPR049900">
    <property type="entry name" value="PKS_mFAS_DH"/>
</dbReference>
<sequence length="1762" mass="184078">MTAEGYAVIGMACRFPKAPDLDSFWRLMEERGDGISEVPPERLGVSAADAGTRWAGLVDGLDRFDPDFFGIPAVEARHMDPQQRMLLEVAYEALQHAGIPAASLRGSRTGVFAGAASFDHGANTVVPGTEANPYKTTGSALGIIANRLSYVLDLRGPSLTIDTACSSALVALAAGIESLRSGQSDLAVVGGVNVLLNPAMTASFAAGNFMASDGRCKPFDHRADGYVRSEGAGVVVVKRLADALADHDRVHAVVRGVGVNQDGRSNGIFAPNRYSQEELLRRVYAEAGIAPETVDYVEAHGTGTALGDPIEVSALAEVLAQGRTPGGELRIGSVKSNIGHLEAGAGIAGLIKVVLSLTHRRLPPVLHFEKPNPYLRLDRIAVTVQDTGEAWPEPQGRPRRAGVSSFGFGGTNAHAVLEEWVPPASATGPEPAGAEPRPHLLPVSAPTPELLRQTARRWADFLAGAEQTTPLENIAATAAHRRDHHRTRAAIVADTTEQAVQALTALSRGAPHPRLVGPPETGPGRKPQVVYLFPGNATLREGMEERLAAASPVFRRAWDEARAALAAAGGAEQEPGSAAARQSTDTDQGRLFAVQVALARMWQDWGIPPSGVVGHGVGEVAAAHVAGALTLADAARVATALGTLAHRLGDRGAVLVTDLDPEKVRLAAAEYGGRLGVTAYDTPRSTTVTGEAAAVRALAERIRALGGEAETVPAPAVHGPLAAPLLSGFIAQIGQITPTEGSVLLFSTVTTHAVAGTELTPQYWARTLKEPARLAETVRRLTTGTPTLALEVSPHPHLVGAVTDVLTTGTGAEHPAPPASGHRGEDEHTAVLRALATLYTAGADPRWPVTRELPPVPLPAHGWRHRQIPLAPARGTAPGTPAPAPLLGAATPYLPEPGTTLHPLGCLHREAPYLADHSVDGRPVVPGAVWISAAAEAAARSAQGPVELLDLDITELTGLPEREDQRPQLVLRGPGSDGTGEVLSADGNTPRRHLRYRYRTESRFDPVHVPEPPPADADVLDGAELYRRLAQRGLDYGPAFRGVLQVRSGGGLASGTLREPRAGDHADALLPPAVLDSCFHILEALVGDLPGLAVPVGLTRMLLRGGKAARIAECRVRLRSRQETAVTADLVLLDPDGAPVAAFEGLSARFVHRADRTAAQARHLAWQPFATATAQDRTVQVVLAEGEDPDSGEKLAAELVRAAAGRLTAAHGPSPHTATPAGPQTDVFVCPLPGPDADPADSAHRAAGAALSFLHTHLKETASGADRRAVVLALAPADRPSARIAAAAVAGAVRTAINEHPRGNIHLVEAEASSPVEAAAALASLLCAANPPRQARIRGGTVETPRLVDAALPPPDRGSTPIRADRAYLVTGGLGSLGLAVARWLVAQKAGAVILAGRRRPSGSTAEVLRELGAAATQVHTVQVDAAQAEAVSALLGRIGPESDGQVTPLPLGGVFHCAGVLADAVFTETTGEHLATALSGKVAGAWNLHTATAGHPLDLFVLFSSLAGVVGSPGQTAYAAANAALDAVARVRAELGLPAQSIAWGPWTIGLAGDHRSRLQAAGLHLWTPQDGMDFLTRAFRHASPSLVAAHVTEHAAAAIGPVAAELAAAPGTRSPGPSESRLREELQRLPNRERRLRRIQEEVRRLAGEALGTGAGDVPLHDSFQDLGLDSLLAVNLRNTLEEVFRLRLPTALLWSRPTVADLAEELLDRIQGRTDPPTAGVPRTAPAARPAPAGEPDPFALTDEELISELSRHLAEKES</sequence>
<feature type="region of interest" description="Disordered" evidence="7">
    <location>
        <begin position="1713"/>
        <end position="1743"/>
    </location>
</feature>
<dbReference type="PROSITE" id="PS00606">
    <property type="entry name" value="KS3_1"/>
    <property type="match status" value="1"/>
</dbReference>
<dbReference type="SMART" id="SM00825">
    <property type="entry name" value="PKS_KS"/>
    <property type="match status" value="1"/>
</dbReference>
<dbReference type="Proteomes" id="UP000832041">
    <property type="component" value="Chromosome"/>
</dbReference>
<evidence type="ECO:0000259" key="9">
    <source>
        <dbReference type="PROSITE" id="PS52004"/>
    </source>
</evidence>
<evidence type="ECO:0000259" key="10">
    <source>
        <dbReference type="PROSITE" id="PS52019"/>
    </source>
</evidence>
<reference evidence="11 12" key="1">
    <citation type="submission" date="2020-04" db="EMBL/GenBank/DDBJ databases">
        <title>Thermobifida alba genome sequencing and assembly.</title>
        <authorList>
            <person name="Luzics S."/>
            <person name="Horvath B."/>
            <person name="Nagy I."/>
            <person name="Toth A."/>
            <person name="Nagy I."/>
            <person name="Kukolya J."/>
        </authorList>
    </citation>
    <scope>NUCLEOTIDE SEQUENCE [LARGE SCALE GENOMIC DNA]</scope>
    <source>
        <strain evidence="11 12">DSM 43795</strain>
    </source>
</reference>
<dbReference type="InterPro" id="IPR016036">
    <property type="entry name" value="Malonyl_transacylase_ACP-bd"/>
</dbReference>
<dbReference type="SMART" id="SM00827">
    <property type="entry name" value="PKS_AT"/>
    <property type="match status" value="1"/>
</dbReference>